<protein>
    <submittedName>
        <fullName evidence="2">Unplaced genomic scaffold scaffold_13, whole genome shotgun sequence</fullName>
    </submittedName>
</protein>
<gene>
    <name evidence="2" type="ORF">PISMIDRAFT_675191</name>
</gene>
<dbReference type="AlphaFoldDB" id="A0A0C9ZN19"/>
<reference evidence="3" key="2">
    <citation type="submission" date="2015-01" db="EMBL/GenBank/DDBJ databases">
        <title>Evolutionary Origins and Diversification of the Mycorrhizal Mutualists.</title>
        <authorList>
            <consortium name="DOE Joint Genome Institute"/>
            <consortium name="Mycorrhizal Genomics Consortium"/>
            <person name="Kohler A."/>
            <person name="Kuo A."/>
            <person name="Nagy L.G."/>
            <person name="Floudas D."/>
            <person name="Copeland A."/>
            <person name="Barry K.W."/>
            <person name="Cichocki N."/>
            <person name="Veneault-Fourrey C."/>
            <person name="LaButti K."/>
            <person name="Lindquist E.A."/>
            <person name="Lipzen A."/>
            <person name="Lundell T."/>
            <person name="Morin E."/>
            <person name="Murat C."/>
            <person name="Riley R."/>
            <person name="Ohm R."/>
            <person name="Sun H."/>
            <person name="Tunlid A."/>
            <person name="Henrissat B."/>
            <person name="Grigoriev I.V."/>
            <person name="Hibbett D.S."/>
            <person name="Martin F."/>
        </authorList>
    </citation>
    <scope>NUCLEOTIDE SEQUENCE [LARGE SCALE GENOMIC DNA]</scope>
    <source>
        <strain evidence="3">441</strain>
    </source>
</reference>
<dbReference type="EMBL" id="KN833697">
    <property type="protein sequence ID" value="KIK27309.1"/>
    <property type="molecule type" value="Genomic_DNA"/>
</dbReference>
<reference evidence="2 3" key="1">
    <citation type="submission" date="2014-04" db="EMBL/GenBank/DDBJ databases">
        <authorList>
            <consortium name="DOE Joint Genome Institute"/>
            <person name="Kuo A."/>
            <person name="Kohler A."/>
            <person name="Costa M.D."/>
            <person name="Nagy L.G."/>
            <person name="Floudas D."/>
            <person name="Copeland A."/>
            <person name="Barry K.W."/>
            <person name="Cichocki N."/>
            <person name="Veneault-Fourrey C."/>
            <person name="LaButti K."/>
            <person name="Lindquist E.A."/>
            <person name="Lipzen A."/>
            <person name="Lundell T."/>
            <person name="Morin E."/>
            <person name="Murat C."/>
            <person name="Sun H."/>
            <person name="Tunlid A."/>
            <person name="Henrissat B."/>
            <person name="Grigoriev I.V."/>
            <person name="Hibbett D.S."/>
            <person name="Martin F."/>
            <person name="Nordberg H.P."/>
            <person name="Cantor M.N."/>
            <person name="Hua S.X."/>
        </authorList>
    </citation>
    <scope>NUCLEOTIDE SEQUENCE [LARGE SCALE GENOMIC DNA]</scope>
    <source>
        <strain evidence="2 3">441</strain>
    </source>
</reference>
<proteinExistence type="predicted"/>
<evidence type="ECO:0000256" key="1">
    <source>
        <dbReference type="SAM" id="MobiDB-lite"/>
    </source>
</evidence>
<name>A0A0C9ZN19_9AGAM</name>
<feature type="region of interest" description="Disordered" evidence="1">
    <location>
        <begin position="1"/>
        <end position="33"/>
    </location>
</feature>
<feature type="compositionally biased region" description="Basic and acidic residues" evidence="1">
    <location>
        <begin position="20"/>
        <end position="29"/>
    </location>
</feature>
<dbReference type="Proteomes" id="UP000054018">
    <property type="component" value="Unassembled WGS sequence"/>
</dbReference>
<evidence type="ECO:0000313" key="3">
    <source>
        <dbReference type="Proteomes" id="UP000054018"/>
    </source>
</evidence>
<dbReference type="HOGENOM" id="CLU_2979951_0_0_1"/>
<evidence type="ECO:0000313" key="2">
    <source>
        <dbReference type="EMBL" id="KIK27309.1"/>
    </source>
</evidence>
<accession>A0A0C9ZN19</accession>
<organism evidence="2 3">
    <name type="scientific">Pisolithus microcarpus 441</name>
    <dbReference type="NCBI Taxonomy" id="765257"/>
    <lineage>
        <taxon>Eukaryota</taxon>
        <taxon>Fungi</taxon>
        <taxon>Dikarya</taxon>
        <taxon>Basidiomycota</taxon>
        <taxon>Agaricomycotina</taxon>
        <taxon>Agaricomycetes</taxon>
        <taxon>Agaricomycetidae</taxon>
        <taxon>Boletales</taxon>
        <taxon>Sclerodermatineae</taxon>
        <taxon>Pisolithaceae</taxon>
        <taxon>Pisolithus</taxon>
    </lineage>
</organism>
<keyword evidence="3" id="KW-1185">Reference proteome</keyword>
<sequence length="58" mass="6618">MAEVERIHSRLFTDAQESVPHNKESEKAQDSVGDISISQSNVNCIRIGVITWVRNREH</sequence>